<feature type="domain" description="SPOR" evidence="4">
    <location>
        <begin position="25"/>
        <end position="87"/>
    </location>
</feature>
<evidence type="ECO:0000256" key="1">
    <source>
        <dbReference type="SAM" id="MobiDB-lite"/>
    </source>
</evidence>
<dbReference type="EMBL" id="FWFU01000003">
    <property type="protein sequence ID" value="SLN49396.1"/>
    <property type="molecule type" value="Genomic_DNA"/>
</dbReference>
<dbReference type="InterPro" id="IPR007730">
    <property type="entry name" value="SPOR-like_dom"/>
</dbReference>
<dbReference type="InterPro" id="IPR036365">
    <property type="entry name" value="PGBD-like_sf"/>
</dbReference>
<dbReference type="InterPro" id="IPR009003">
    <property type="entry name" value="Peptidase_S1_PA"/>
</dbReference>
<dbReference type="Pfam" id="PF01471">
    <property type="entry name" value="PG_binding_1"/>
    <property type="match status" value="1"/>
</dbReference>
<feature type="domain" description="Peptidoglycan binding-like" evidence="3">
    <location>
        <begin position="173"/>
        <end position="223"/>
    </location>
</feature>
<dbReference type="InterPro" id="IPR002477">
    <property type="entry name" value="Peptidoglycan-bd-like"/>
</dbReference>
<evidence type="ECO:0000259" key="4">
    <source>
        <dbReference type="Pfam" id="PF05036"/>
    </source>
</evidence>
<feature type="region of interest" description="Disordered" evidence="1">
    <location>
        <begin position="117"/>
        <end position="172"/>
    </location>
</feature>
<name>A0A1X6ZEE6_9RHOB</name>
<feature type="chain" id="PRO_5012552849" evidence="2">
    <location>
        <begin position="22"/>
        <end position="595"/>
    </location>
</feature>
<protein>
    <submittedName>
        <fullName evidence="5">Putative peptidoglycan binding domain protein</fullName>
    </submittedName>
</protein>
<dbReference type="SUPFAM" id="SSF47090">
    <property type="entry name" value="PGBD-like"/>
    <property type="match status" value="1"/>
</dbReference>
<proteinExistence type="predicted"/>
<accession>A0A1X6ZEE6</accession>
<reference evidence="5 6" key="1">
    <citation type="submission" date="2017-03" db="EMBL/GenBank/DDBJ databases">
        <authorList>
            <person name="Afonso C.L."/>
            <person name="Miller P.J."/>
            <person name="Scott M.A."/>
            <person name="Spackman E."/>
            <person name="Goraichik I."/>
            <person name="Dimitrov K.M."/>
            <person name="Suarez D.L."/>
            <person name="Swayne D.E."/>
        </authorList>
    </citation>
    <scope>NUCLEOTIDE SEQUENCE [LARGE SCALE GENOMIC DNA]</scope>
    <source>
        <strain evidence="5 6">CECT 8110</strain>
    </source>
</reference>
<dbReference type="SUPFAM" id="SSF50494">
    <property type="entry name" value="Trypsin-like serine proteases"/>
    <property type="match status" value="1"/>
</dbReference>
<organism evidence="5 6">
    <name type="scientific">Roseovarius halotolerans</name>
    <dbReference type="NCBI Taxonomy" id="505353"/>
    <lineage>
        <taxon>Bacteria</taxon>
        <taxon>Pseudomonadati</taxon>
        <taxon>Pseudomonadota</taxon>
        <taxon>Alphaproteobacteria</taxon>
        <taxon>Rhodobacterales</taxon>
        <taxon>Roseobacteraceae</taxon>
        <taxon>Roseovarius</taxon>
    </lineage>
</organism>
<feature type="signal peptide" evidence="2">
    <location>
        <begin position="1"/>
        <end position="21"/>
    </location>
</feature>
<dbReference type="RefSeq" id="WP_085818206.1">
    <property type="nucleotide sequence ID" value="NZ_FWFU01000003.1"/>
</dbReference>
<dbReference type="Gene3D" id="1.10.101.10">
    <property type="entry name" value="PGBD-like superfamily/PGBD"/>
    <property type="match status" value="1"/>
</dbReference>
<evidence type="ECO:0000313" key="5">
    <source>
        <dbReference type="EMBL" id="SLN49396.1"/>
    </source>
</evidence>
<keyword evidence="2" id="KW-0732">Signal</keyword>
<evidence type="ECO:0000259" key="3">
    <source>
        <dbReference type="Pfam" id="PF01471"/>
    </source>
</evidence>
<evidence type="ECO:0000313" key="6">
    <source>
        <dbReference type="Proteomes" id="UP000193207"/>
    </source>
</evidence>
<dbReference type="GO" id="GO:0042834">
    <property type="term" value="F:peptidoglycan binding"/>
    <property type="evidence" value="ECO:0007669"/>
    <property type="project" value="InterPro"/>
</dbReference>
<dbReference type="Pfam" id="PF05036">
    <property type="entry name" value="SPOR"/>
    <property type="match status" value="1"/>
</dbReference>
<dbReference type="InterPro" id="IPR036366">
    <property type="entry name" value="PGBDSf"/>
</dbReference>
<dbReference type="Gene3D" id="2.40.10.120">
    <property type="match status" value="1"/>
</dbReference>
<dbReference type="AlphaFoldDB" id="A0A1X6ZEE6"/>
<dbReference type="OrthoDB" id="6810892at2"/>
<keyword evidence="6" id="KW-1185">Reference proteome</keyword>
<sequence length="595" mass="63390">MVRIFIALVCACLLAAPGARAQENDPVWVQIEAQPSLAEARARIRDYAARLEDVNGFSLGGGWYAVALGPYARDDADSILRSLRLQGLIPRDAYIARSSDYRQQFWPIGANALNQPALDLNAPPAETAQNDPASEANEATAVADPAPLETPAAIEPPDETPAEARASESELTREERALLQEALQWSGHYAGAIDAAFGRGTRASMARWQEANGHETTGILTTGQRRELLAQYNAVLEGLGLELVRDEDAGIAVEMPTAFVAFEKYEPPFAHYVASGDVNARVLLISQQGTQDTLAGLYDIMQTLRIVPETGPRSLDGDNFTLIGEGALQITHAQAWLEDGTIKGFALIWPAGDEERRTRLLGRMQDSFTRLDGVLDPAAGSAMQNLDLVSGLEIRKPRLNRSGFYVDQGGTVVTTADVVQGCTRITIDDAHEAEVATRDDGLGIAVLRPLETLAPIAVAAFQQAVPRLQSDIAVAGYSYGGVLGAPTLTFGHLADLRGLDGEDNVKRLALNALDGDAGGPVVDAGGAVLGMLLPNPSDERKLPQGVSFAADGAVLKRLLEEAGITPSKTSDTDQIAPEALTDRAAGMTVLVSCWE</sequence>
<dbReference type="Proteomes" id="UP000193207">
    <property type="component" value="Unassembled WGS sequence"/>
</dbReference>
<gene>
    <name evidence="5" type="ORF">ROH8110_02671</name>
</gene>
<evidence type="ECO:0000256" key="2">
    <source>
        <dbReference type="SAM" id="SignalP"/>
    </source>
</evidence>
<dbReference type="Pfam" id="PF13365">
    <property type="entry name" value="Trypsin_2"/>
    <property type="match status" value="1"/>
</dbReference>